<feature type="compositionally biased region" description="Basic and acidic residues" evidence="1">
    <location>
        <begin position="107"/>
        <end position="119"/>
    </location>
</feature>
<evidence type="ECO:0000313" key="3">
    <source>
        <dbReference type="Proteomes" id="UP001596439"/>
    </source>
</evidence>
<name>A0ABW2PJJ0_9BACL</name>
<gene>
    <name evidence="2" type="ORF">ACFQO8_03770</name>
</gene>
<accession>A0ABW2PJJ0</accession>
<reference evidence="3" key="1">
    <citation type="journal article" date="2019" name="Int. J. Syst. Evol. Microbiol.">
        <title>The Global Catalogue of Microorganisms (GCM) 10K type strain sequencing project: providing services to taxonomists for standard genome sequencing and annotation.</title>
        <authorList>
            <consortium name="The Broad Institute Genomics Platform"/>
            <consortium name="The Broad Institute Genome Sequencing Center for Infectious Disease"/>
            <person name="Wu L."/>
            <person name="Ma J."/>
        </authorList>
    </citation>
    <scope>NUCLEOTIDE SEQUENCE [LARGE SCALE GENOMIC DNA]</scope>
    <source>
        <strain evidence="3">CCUG 55590</strain>
    </source>
</reference>
<dbReference type="RefSeq" id="WP_214787076.1">
    <property type="nucleotide sequence ID" value="NZ_JANIEL010000051.1"/>
</dbReference>
<organism evidence="2 3">
    <name type="scientific">Exiguobacterium aestuarii</name>
    <dbReference type="NCBI Taxonomy" id="273527"/>
    <lineage>
        <taxon>Bacteria</taxon>
        <taxon>Bacillati</taxon>
        <taxon>Bacillota</taxon>
        <taxon>Bacilli</taxon>
        <taxon>Bacillales</taxon>
        <taxon>Bacillales Family XII. Incertae Sedis</taxon>
        <taxon>Exiguobacterium</taxon>
    </lineage>
</organism>
<feature type="compositionally biased region" description="Basic and acidic residues" evidence="1">
    <location>
        <begin position="85"/>
        <end position="99"/>
    </location>
</feature>
<evidence type="ECO:0000313" key="2">
    <source>
        <dbReference type="EMBL" id="MFC7389249.1"/>
    </source>
</evidence>
<dbReference type="Proteomes" id="UP001596439">
    <property type="component" value="Unassembled WGS sequence"/>
</dbReference>
<dbReference type="EMBL" id="JBHTCE010000001">
    <property type="protein sequence ID" value="MFC7389249.1"/>
    <property type="molecule type" value="Genomic_DNA"/>
</dbReference>
<keyword evidence="3" id="KW-1185">Reference proteome</keyword>
<evidence type="ECO:0000256" key="1">
    <source>
        <dbReference type="SAM" id="MobiDB-lite"/>
    </source>
</evidence>
<protein>
    <submittedName>
        <fullName evidence="2">Uncharacterized protein</fullName>
    </submittedName>
</protein>
<feature type="region of interest" description="Disordered" evidence="1">
    <location>
        <begin position="85"/>
        <end position="119"/>
    </location>
</feature>
<proteinExistence type="predicted"/>
<sequence length="119" mass="14235">MDDLMQGSWHVACWWQRGDSEIMVFFLHHGHMFYFRADDHTTMHKEVLTQATLYHLTRLPNFSYSDPDTRWKEKIAEMNEMLGIKEEPKQEAPVKRETKPTPVARVEPLEREDGQMRLF</sequence>
<comment type="caution">
    <text evidence="2">The sequence shown here is derived from an EMBL/GenBank/DDBJ whole genome shotgun (WGS) entry which is preliminary data.</text>
</comment>